<comment type="caution">
    <text evidence="2">The sequence shown here is derived from an EMBL/GenBank/DDBJ whole genome shotgun (WGS) entry which is preliminary data.</text>
</comment>
<evidence type="ECO:0000256" key="1">
    <source>
        <dbReference type="SAM" id="MobiDB-lite"/>
    </source>
</evidence>
<feature type="region of interest" description="Disordered" evidence="1">
    <location>
        <begin position="80"/>
        <end position="123"/>
    </location>
</feature>
<feature type="compositionally biased region" description="Pro residues" evidence="1">
    <location>
        <begin position="105"/>
        <end position="122"/>
    </location>
</feature>
<evidence type="ECO:0000313" key="3">
    <source>
        <dbReference type="Proteomes" id="UP000823388"/>
    </source>
</evidence>
<gene>
    <name evidence="2" type="ORF">PVAP13_6KG071100</name>
</gene>
<evidence type="ECO:0000313" key="2">
    <source>
        <dbReference type="EMBL" id="KAG2581713.1"/>
    </source>
</evidence>
<sequence>MEMEVASIPASLFDSRGGVERASAERNVGPSHLWAQIAVPANSPRRWLRAHFSAVARTIGSAASPALPWHARLWISVRRTQSPTPAPPPLPLGSGSPCIARNLQPPAPPPHPSASPPVPSPAPISSAPLVLSFSGAIRSNRHHT</sequence>
<keyword evidence="3" id="KW-1185">Reference proteome</keyword>
<proteinExistence type="predicted"/>
<name>A0A8T0R9V6_PANVG</name>
<dbReference type="EMBL" id="CM029047">
    <property type="protein sequence ID" value="KAG2581713.1"/>
    <property type="molecule type" value="Genomic_DNA"/>
</dbReference>
<accession>A0A8T0R9V6</accession>
<organism evidence="2 3">
    <name type="scientific">Panicum virgatum</name>
    <name type="common">Blackwell switchgrass</name>
    <dbReference type="NCBI Taxonomy" id="38727"/>
    <lineage>
        <taxon>Eukaryota</taxon>
        <taxon>Viridiplantae</taxon>
        <taxon>Streptophyta</taxon>
        <taxon>Embryophyta</taxon>
        <taxon>Tracheophyta</taxon>
        <taxon>Spermatophyta</taxon>
        <taxon>Magnoliopsida</taxon>
        <taxon>Liliopsida</taxon>
        <taxon>Poales</taxon>
        <taxon>Poaceae</taxon>
        <taxon>PACMAD clade</taxon>
        <taxon>Panicoideae</taxon>
        <taxon>Panicodae</taxon>
        <taxon>Paniceae</taxon>
        <taxon>Panicinae</taxon>
        <taxon>Panicum</taxon>
        <taxon>Panicum sect. Hiantes</taxon>
    </lineage>
</organism>
<protein>
    <submittedName>
        <fullName evidence="2">Uncharacterized protein</fullName>
    </submittedName>
</protein>
<reference evidence="2" key="1">
    <citation type="submission" date="2020-05" db="EMBL/GenBank/DDBJ databases">
        <title>WGS assembly of Panicum virgatum.</title>
        <authorList>
            <person name="Lovell J.T."/>
            <person name="Jenkins J."/>
            <person name="Shu S."/>
            <person name="Juenger T.E."/>
            <person name="Schmutz J."/>
        </authorList>
    </citation>
    <scope>NUCLEOTIDE SEQUENCE</scope>
    <source>
        <strain evidence="2">AP13</strain>
    </source>
</reference>
<dbReference type="Proteomes" id="UP000823388">
    <property type="component" value="Chromosome 6K"/>
</dbReference>
<dbReference type="AlphaFoldDB" id="A0A8T0R9V6"/>